<evidence type="ECO:0000256" key="10">
    <source>
        <dbReference type="ARBA" id="ARBA00022957"/>
    </source>
</evidence>
<evidence type="ECO:0000256" key="3">
    <source>
        <dbReference type="ARBA" id="ARBA00008200"/>
    </source>
</evidence>
<evidence type="ECO:0000256" key="5">
    <source>
        <dbReference type="ARBA" id="ARBA00018648"/>
    </source>
</evidence>
<comment type="catalytic activity">
    <reaction evidence="19">
        <text>a plastoquinone + NADH + (n+1) H(+)(in) = a plastoquinol + NAD(+) + n H(+)(out)</text>
        <dbReference type="Rhea" id="RHEA:42608"/>
        <dbReference type="Rhea" id="RHEA-COMP:9561"/>
        <dbReference type="Rhea" id="RHEA-COMP:9562"/>
        <dbReference type="ChEBI" id="CHEBI:15378"/>
        <dbReference type="ChEBI" id="CHEBI:17757"/>
        <dbReference type="ChEBI" id="CHEBI:57540"/>
        <dbReference type="ChEBI" id="CHEBI:57945"/>
        <dbReference type="ChEBI" id="CHEBI:62192"/>
    </reaction>
</comment>
<keyword evidence="7 20" id="KW-0812">Transmembrane</keyword>
<sequence length="302" mass="34702">MSGILCTTFLAIRRTGIEPAHGGFTIHCLDPLGYIRPYYLVLSTITILAFVLWWVSEILSMTYVVLKGYLYNPIDCVKPAVAAEAGKSYILSLWTEEKGGMAERGLYHERSKKVFFEEDQKDIPFPFLQNYSGKKNIPFYSISLWGKEGSKIGNKKFRLVTLLKMKKNGHASFFPNKVYKLDENVRNMIQPFLSIPHFGNTKTHSYPYESDNTLLSLVLILIIFTLFVGFLGIPFNQDGVNLYILSKWLTPSINLLNKNSNNSIDWYEFCKDAVFSVSIASFEIFIAFFYINLLIHLFKIWT</sequence>
<evidence type="ECO:0000256" key="20">
    <source>
        <dbReference type="SAM" id="Phobius"/>
    </source>
</evidence>
<evidence type="ECO:0000259" key="21">
    <source>
        <dbReference type="Pfam" id="PF01010"/>
    </source>
</evidence>
<keyword evidence="6" id="KW-0934">Plastid</keyword>
<keyword evidence="12 20" id="KW-1133">Transmembrane helix</keyword>
<keyword evidence="9" id="KW-0521">NADP</keyword>
<feature type="transmembrane region" description="Helical" evidence="20">
    <location>
        <begin position="273"/>
        <end position="295"/>
    </location>
</feature>
<evidence type="ECO:0000256" key="13">
    <source>
        <dbReference type="ARBA" id="ARBA00023027"/>
    </source>
</evidence>
<dbReference type="EMBL" id="LEKV01003517">
    <property type="protein sequence ID" value="KVH99458.1"/>
    <property type="molecule type" value="Genomic_DNA"/>
</dbReference>
<dbReference type="Proteomes" id="UP000243975">
    <property type="component" value="Unassembled WGS sequence"/>
</dbReference>
<dbReference type="GO" id="GO:0048038">
    <property type="term" value="F:quinone binding"/>
    <property type="evidence" value="ECO:0007669"/>
    <property type="project" value="UniProtKB-KW"/>
</dbReference>
<feature type="domain" description="NADH:ubiquinone/plastoquinone oxidoreductase chloroplast chain 5 C-terminal" evidence="21">
    <location>
        <begin position="128"/>
        <end position="290"/>
    </location>
</feature>
<keyword evidence="6" id="KW-0150">Chloroplast</keyword>
<accession>A0A103XYX3</accession>
<organism evidence="22 23">
    <name type="scientific">Cynara cardunculus var. scolymus</name>
    <name type="common">Globe artichoke</name>
    <name type="synonym">Cynara scolymus</name>
    <dbReference type="NCBI Taxonomy" id="59895"/>
    <lineage>
        <taxon>Eukaryota</taxon>
        <taxon>Viridiplantae</taxon>
        <taxon>Streptophyta</taxon>
        <taxon>Embryophyta</taxon>
        <taxon>Tracheophyta</taxon>
        <taxon>Spermatophyta</taxon>
        <taxon>Magnoliopsida</taxon>
        <taxon>eudicotyledons</taxon>
        <taxon>Gunneridae</taxon>
        <taxon>Pentapetalae</taxon>
        <taxon>asterids</taxon>
        <taxon>campanulids</taxon>
        <taxon>Asterales</taxon>
        <taxon>Asteraceae</taxon>
        <taxon>Carduoideae</taxon>
        <taxon>Cardueae</taxon>
        <taxon>Carduinae</taxon>
        <taxon>Cynara</taxon>
    </lineage>
</organism>
<evidence type="ECO:0000256" key="6">
    <source>
        <dbReference type="ARBA" id="ARBA00022528"/>
    </source>
</evidence>
<dbReference type="AlphaFoldDB" id="A0A103XYX3"/>
<evidence type="ECO:0000256" key="7">
    <source>
        <dbReference type="ARBA" id="ARBA00022692"/>
    </source>
</evidence>
<reference evidence="22 23" key="1">
    <citation type="journal article" date="2016" name="Sci. Rep.">
        <title>The genome sequence of the outbreeding globe artichoke constructed de novo incorporating a phase-aware low-pass sequencing strategy of F1 progeny.</title>
        <authorList>
            <person name="Scaglione D."/>
            <person name="Reyes-Chin-Wo S."/>
            <person name="Acquadro A."/>
            <person name="Froenicke L."/>
            <person name="Portis E."/>
            <person name="Beitel C."/>
            <person name="Tirone M."/>
            <person name="Mauro R."/>
            <person name="Lo Monaco A."/>
            <person name="Mauromicale G."/>
            <person name="Faccioli P."/>
            <person name="Cattivelli L."/>
            <person name="Rieseberg L."/>
            <person name="Michelmore R."/>
            <person name="Lanteri S."/>
        </authorList>
    </citation>
    <scope>NUCLEOTIDE SEQUENCE [LARGE SCALE GENOMIC DNA]</scope>
    <source>
        <strain evidence="22">2C</strain>
    </source>
</reference>
<gene>
    <name evidence="22" type="ORF">Ccrd_022308</name>
</gene>
<evidence type="ECO:0000256" key="4">
    <source>
        <dbReference type="ARBA" id="ARBA00011199"/>
    </source>
</evidence>
<evidence type="ECO:0000313" key="23">
    <source>
        <dbReference type="Proteomes" id="UP000243975"/>
    </source>
</evidence>
<evidence type="ECO:0000256" key="2">
    <source>
        <dbReference type="ARBA" id="ARBA00004454"/>
    </source>
</evidence>
<comment type="caution">
    <text evidence="22">The sequence shown here is derived from an EMBL/GenBank/DDBJ whole genome shotgun (WGS) entry which is preliminary data.</text>
</comment>
<comment type="catalytic activity">
    <reaction evidence="18">
        <text>a plastoquinone + NADPH + (n+1) H(+)(in) = a plastoquinol + NADP(+) + n H(+)(out)</text>
        <dbReference type="Rhea" id="RHEA:42612"/>
        <dbReference type="Rhea" id="RHEA-COMP:9561"/>
        <dbReference type="Rhea" id="RHEA-COMP:9562"/>
        <dbReference type="ChEBI" id="CHEBI:15378"/>
        <dbReference type="ChEBI" id="CHEBI:17757"/>
        <dbReference type="ChEBI" id="CHEBI:57783"/>
        <dbReference type="ChEBI" id="CHEBI:58349"/>
        <dbReference type="ChEBI" id="CHEBI:62192"/>
    </reaction>
</comment>
<dbReference type="Pfam" id="PF01010">
    <property type="entry name" value="Proton_antipo_C"/>
    <property type="match status" value="1"/>
</dbReference>
<evidence type="ECO:0000256" key="18">
    <source>
        <dbReference type="ARBA" id="ARBA00047726"/>
    </source>
</evidence>
<evidence type="ECO:0000256" key="12">
    <source>
        <dbReference type="ARBA" id="ARBA00022989"/>
    </source>
</evidence>
<keyword evidence="11" id="KW-1278">Translocase</keyword>
<dbReference type="STRING" id="59895.A0A103XYX3"/>
<evidence type="ECO:0000256" key="14">
    <source>
        <dbReference type="ARBA" id="ARBA00023078"/>
    </source>
</evidence>
<evidence type="ECO:0000256" key="11">
    <source>
        <dbReference type="ARBA" id="ARBA00022967"/>
    </source>
</evidence>
<evidence type="ECO:0000256" key="9">
    <source>
        <dbReference type="ARBA" id="ARBA00022857"/>
    </source>
</evidence>
<name>A0A103XYX3_CYNCS</name>
<feature type="transmembrane region" description="Helical" evidence="20">
    <location>
        <begin position="214"/>
        <end position="235"/>
    </location>
</feature>
<keyword evidence="23" id="KW-1185">Reference proteome</keyword>
<keyword evidence="13" id="KW-0520">NAD</keyword>
<proteinExistence type="inferred from homology"/>
<evidence type="ECO:0000256" key="1">
    <source>
        <dbReference type="ARBA" id="ARBA00004059"/>
    </source>
</evidence>
<comment type="subcellular location">
    <subcellularLocation>
        <location evidence="2">Plastid</location>
        <location evidence="2">Chloroplast thylakoid membrane</location>
        <topology evidence="2">Multi-pass membrane protein</topology>
    </subcellularLocation>
</comment>
<comment type="subunit">
    <text evidence="4">NDH is composed of at least 16 different subunits, 5 of which are encoded in the nucleus.</text>
</comment>
<evidence type="ECO:0000313" key="22">
    <source>
        <dbReference type="EMBL" id="KVH99458.1"/>
    </source>
</evidence>
<keyword evidence="10" id="KW-0618">Plastoquinone</keyword>
<dbReference type="Gramene" id="KVH99458">
    <property type="protein sequence ID" value="KVH99458"/>
    <property type="gene ID" value="Ccrd_022308"/>
</dbReference>
<comment type="function">
    <text evidence="1">NDH shuttles electrons from NAD(P)H:plastoquinone, via FMN and iron-sulfur (Fe-S) centers, to quinones in the photosynthetic chain and possibly in a chloroplast respiratory chain. The immediate electron acceptor for the enzyme in this species is believed to be plastoquinone. Couples the redox reaction to proton translocation, and thus conserves the redox energy in a proton gradient.</text>
</comment>
<dbReference type="GO" id="GO:0009535">
    <property type="term" value="C:chloroplast thylakoid membrane"/>
    <property type="evidence" value="ECO:0007669"/>
    <property type="project" value="UniProtKB-SubCell"/>
</dbReference>
<protein>
    <recommendedName>
        <fullName evidence="5">NAD(P)H-quinone oxidoreductase subunit 5, chloroplastic</fullName>
    </recommendedName>
    <alternativeName>
        <fullName evidence="17">NAD(P)H dehydrogenase subunit 5</fullName>
    </alternativeName>
    <alternativeName>
        <fullName evidence="16">NADH-plastoquinone oxidoreductase subunit 5</fullName>
    </alternativeName>
</protein>
<keyword evidence="15 20" id="KW-0472">Membrane</keyword>
<dbReference type="InterPro" id="IPR002128">
    <property type="entry name" value="NADH_UbQ_OxRdtase_chlpt_su5_C"/>
</dbReference>
<evidence type="ECO:0000256" key="15">
    <source>
        <dbReference type="ARBA" id="ARBA00023136"/>
    </source>
</evidence>
<comment type="similarity">
    <text evidence="3">Belongs to the complex I subunit 5 family.</text>
</comment>
<feature type="transmembrane region" description="Helical" evidence="20">
    <location>
        <begin position="38"/>
        <end position="55"/>
    </location>
</feature>
<evidence type="ECO:0000256" key="19">
    <source>
        <dbReference type="ARBA" id="ARBA00048026"/>
    </source>
</evidence>
<evidence type="ECO:0000256" key="16">
    <source>
        <dbReference type="ARBA" id="ARBA00029876"/>
    </source>
</evidence>
<keyword evidence="8" id="KW-0874">Quinone</keyword>
<keyword evidence="14" id="KW-0793">Thylakoid</keyword>
<evidence type="ECO:0000256" key="17">
    <source>
        <dbReference type="ARBA" id="ARBA00031649"/>
    </source>
</evidence>
<evidence type="ECO:0000256" key="8">
    <source>
        <dbReference type="ARBA" id="ARBA00022719"/>
    </source>
</evidence>